<dbReference type="InterPro" id="IPR057666">
    <property type="entry name" value="DrpA_SLOG"/>
</dbReference>
<reference evidence="3" key="1">
    <citation type="journal article" name="DNA Res.">
        <title>The physiological potential of anammox bacteria as revealed by their core genome structure.</title>
        <authorList>
            <person name="Okubo T."/>
            <person name="Toyoda A."/>
            <person name="Fukuhara K."/>
            <person name="Uchiyama I."/>
            <person name="Harigaya Y."/>
            <person name="Kuroiwa M."/>
            <person name="Suzuki T."/>
            <person name="Murakami Y."/>
            <person name="Suwa Y."/>
            <person name="Takami H."/>
        </authorList>
    </citation>
    <scope>NUCLEOTIDE SEQUENCE</scope>
    <source>
        <strain evidence="3">317325-2</strain>
    </source>
</reference>
<dbReference type="KEGG" id="npy:NPRO_11150"/>
<evidence type="ECO:0000313" key="3">
    <source>
        <dbReference type="EMBL" id="BBO23520.1"/>
    </source>
</evidence>
<accession>A0A809R7L0</accession>
<feature type="domain" description="Smf/DprA SLOG" evidence="2">
    <location>
        <begin position="81"/>
        <end position="288"/>
    </location>
</feature>
<evidence type="ECO:0000256" key="1">
    <source>
        <dbReference type="ARBA" id="ARBA00006525"/>
    </source>
</evidence>
<dbReference type="SUPFAM" id="SSF102405">
    <property type="entry name" value="MCP/YpsA-like"/>
    <property type="match status" value="1"/>
</dbReference>
<dbReference type="Proteomes" id="UP000662873">
    <property type="component" value="Chromosome"/>
</dbReference>
<evidence type="ECO:0000313" key="4">
    <source>
        <dbReference type="Proteomes" id="UP000662873"/>
    </source>
</evidence>
<dbReference type="GO" id="GO:0009294">
    <property type="term" value="P:DNA-mediated transformation"/>
    <property type="evidence" value="ECO:0007669"/>
    <property type="project" value="InterPro"/>
</dbReference>
<gene>
    <name evidence="3" type="ORF">NPRO_11150</name>
</gene>
<dbReference type="Pfam" id="PF02481">
    <property type="entry name" value="DNA_processg_A"/>
    <property type="match status" value="1"/>
</dbReference>
<protein>
    <submittedName>
        <fullName evidence="3">DNA protecting protein DprA</fullName>
    </submittedName>
</protein>
<dbReference type="AlphaFoldDB" id="A0A809R7L0"/>
<proteinExistence type="inferred from homology"/>
<evidence type="ECO:0000259" key="2">
    <source>
        <dbReference type="Pfam" id="PF02481"/>
    </source>
</evidence>
<dbReference type="PANTHER" id="PTHR43022">
    <property type="entry name" value="PROTEIN SMF"/>
    <property type="match status" value="1"/>
</dbReference>
<dbReference type="PANTHER" id="PTHR43022:SF1">
    <property type="entry name" value="PROTEIN SMF"/>
    <property type="match status" value="1"/>
</dbReference>
<dbReference type="InterPro" id="IPR003488">
    <property type="entry name" value="DprA"/>
</dbReference>
<comment type="similarity">
    <text evidence="1">Belongs to the DprA/Smf family.</text>
</comment>
<dbReference type="EMBL" id="AP021858">
    <property type="protein sequence ID" value="BBO23520.1"/>
    <property type="molecule type" value="Genomic_DNA"/>
</dbReference>
<organism evidence="3 4">
    <name type="scientific">Candidatus Nitrosymbiomonas proteolyticus</name>
    <dbReference type="NCBI Taxonomy" id="2608984"/>
    <lineage>
        <taxon>Bacteria</taxon>
        <taxon>Bacillati</taxon>
        <taxon>Armatimonadota</taxon>
        <taxon>Armatimonadota incertae sedis</taxon>
        <taxon>Candidatus Nitrosymbiomonas</taxon>
    </lineage>
</organism>
<sequence length="300" mass="32355">MKSDLAVAFVGRLVSGIEPLPQRTWEVLRDLVDAEFSPEQLIDWCERSLGPDDVRRIKHLWDHREGAWAQVEALKAVGIRVVTEFDDEYPPNYPLKLGHRAPPVLFVLGQIPRFDKLPVAVVGSRDADEPGLAFAAELGREIAGKGRVLVSGCARGVDASAMDAAFEAGGSVVGVVADSLARIAEQPPHKERAATGRWTLISHHHPSAPFSVGRAMARNKLIFGMAECAIAVSCVVDSGGTWAGAVEALENDYCRLLVRIDEHAPDDNRSLVPKGAVALPSPSQLWETLATAPKAQGELL</sequence>
<dbReference type="Gene3D" id="3.40.50.450">
    <property type="match status" value="1"/>
</dbReference>
<name>A0A809R7L0_9BACT</name>